<evidence type="ECO:0000256" key="1">
    <source>
        <dbReference type="SAM" id="MobiDB-lite"/>
    </source>
</evidence>
<feature type="region of interest" description="Disordered" evidence="1">
    <location>
        <begin position="145"/>
        <end position="214"/>
    </location>
</feature>
<dbReference type="EMBL" id="KV441480">
    <property type="protein sequence ID" value="OAG19912.1"/>
    <property type="molecule type" value="Genomic_DNA"/>
</dbReference>
<evidence type="ECO:0000313" key="2">
    <source>
        <dbReference type="EMBL" id="OAG19912.1"/>
    </source>
</evidence>
<reference evidence="2 3" key="1">
    <citation type="submission" date="2016-05" db="EMBL/GenBank/DDBJ databases">
        <title>Comparative analysis of secretome profiles of manganese(II)-oxidizing ascomycete fungi.</title>
        <authorList>
            <consortium name="DOE Joint Genome Institute"/>
            <person name="Zeiner C.A."/>
            <person name="Purvine S.O."/>
            <person name="Zink E.M."/>
            <person name="Wu S."/>
            <person name="Pasa-Tolic L."/>
            <person name="Chaput D.L."/>
            <person name="Haridas S."/>
            <person name="Grigoriev I.V."/>
            <person name="Santelli C.M."/>
            <person name="Hansel C.M."/>
        </authorList>
    </citation>
    <scope>NUCLEOTIDE SEQUENCE [LARGE SCALE GENOMIC DNA]</scope>
    <source>
        <strain evidence="2 3">SRC1lrK2f</strain>
    </source>
</reference>
<organism evidence="2 3">
    <name type="scientific">Alternaria alternata</name>
    <name type="common">Alternaria rot fungus</name>
    <name type="synonym">Torula alternata</name>
    <dbReference type="NCBI Taxonomy" id="5599"/>
    <lineage>
        <taxon>Eukaryota</taxon>
        <taxon>Fungi</taxon>
        <taxon>Dikarya</taxon>
        <taxon>Ascomycota</taxon>
        <taxon>Pezizomycotina</taxon>
        <taxon>Dothideomycetes</taxon>
        <taxon>Pleosporomycetidae</taxon>
        <taxon>Pleosporales</taxon>
        <taxon>Pleosporineae</taxon>
        <taxon>Pleosporaceae</taxon>
        <taxon>Alternaria</taxon>
        <taxon>Alternaria sect. Alternaria</taxon>
        <taxon>Alternaria alternata complex</taxon>
    </lineage>
</organism>
<dbReference type="RefSeq" id="XP_018385333.1">
    <property type="nucleotide sequence ID" value="XM_018530272.1"/>
</dbReference>
<dbReference type="KEGG" id="aalt:CC77DRAFT_145118"/>
<protein>
    <submittedName>
        <fullName evidence="2">Uncharacterized protein</fullName>
    </submittedName>
</protein>
<feature type="region of interest" description="Disordered" evidence="1">
    <location>
        <begin position="236"/>
        <end position="267"/>
    </location>
</feature>
<dbReference type="VEuPathDB" id="FungiDB:CC77DRAFT_145118"/>
<keyword evidence="3" id="KW-1185">Reference proteome</keyword>
<dbReference type="GeneID" id="29115866"/>
<feature type="compositionally biased region" description="Polar residues" evidence="1">
    <location>
        <begin position="202"/>
        <end position="214"/>
    </location>
</feature>
<feature type="region of interest" description="Disordered" evidence="1">
    <location>
        <begin position="379"/>
        <end position="481"/>
    </location>
</feature>
<gene>
    <name evidence="2" type="ORF">CC77DRAFT_145118</name>
</gene>
<name>A0A177DLM3_ALTAL</name>
<proteinExistence type="predicted"/>
<dbReference type="OMA" id="LPCMDCG"/>
<evidence type="ECO:0000313" key="3">
    <source>
        <dbReference type="Proteomes" id="UP000077248"/>
    </source>
</evidence>
<feature type="compositionally biased region" description="Polar residues" evidence="1">
    <location>
        <begin position="386"/>
        <end position="400"/>
    </location>
</feature>
<sequence length="634" mass="69292">MPYETAYIGIATTPSGGFDHFVRQLKTSHLAGGYWRFQSTDDDRRAYARGFTTPEDVLCAAESTSEGFDEIFIRWIRGANDPNIRMALSGTPSQHLQTIYELRLLLGLPVSSRGQIPLYPISTKPRLRQYWEAKYRAQRPDIVDTASQLPDQPIASPVTPRPETLVSPQPQHPVQATPKPPVGRITRARSKEISQVARATPASKTTSLQHPFNATTEHLTLSPAARALSREVAVSSLPSSTVSRHQVTPRDNSSLVSTSISPAPSAGRYVPSIPRAALEWGLQPSTSPTSSTLDQGITQHNWVHPSARNLKAIATSNTPYRSPYAVSGTQPGHTIPVVAAPKLPLELNKNAASPCGGATTSVTTANPAPAKNFSSPVAVTAEPSAPTENAYDSQVLTSPDTPRHVFPTTPSRRLHAPFLDSMGSPIPPQPGSPPSRTGVAQLGESFTPEDTLIEPPDRPASADNEHRQLPENKPSSQQELRQLNIGSADASGAKEGSRAQATEAASESLRTYMEGLNNLPCMDCGEYDGHTWDCHLGNIQPMQNLTMLDYRILAEAVDKFDPGPWTTHFETHPEPEVEDAETQIRGMAEVIRNEDSYKMDKELHNLPDEFMIMLWAFKTSDKVRVIDQYVGEDY</sequence>
<dbReference type="AlphaFoldDB" id="A0A177DLM3"/>
<accession>A0A177DLM3</accession>
<feature type="compositionally biased region" description="Polar residues" evidence="1">
    <location>
        <begin position="236"/>
        <end position="262"/>
    </location>
</feature>
<dbReference type="Proteomes" id="UP000077248">
    <property type="component" value="Unassembled WGS sequence"/>
</dbReference>